<dbReference type="Gramene" id="CDY05466">
    <property type="protein sequence ID" value="CDY05466"/>
    <property type="gene ID" value="GSBRNA2T00120385001"/>
</dbReference>
<evidence type="ECO:0000313" key="2">
    <source>
        <dbReference type="EMBL" id="CDY61690.1"/>
    </source>
</evidence>
<dbReference type="STRING" id="3708.A0A078J9F0"/>
<name>A0A078J9F0_BRANA</name>
<dbReference type="AlphaFoldDB" id="A0A078J9F0"/>
<feature type="domain" description="Exocyst complex component EXOC6/Sec15 N-terminal" evidence="1">
    <location>
        <begin position="31"/>
        <end position="73"/>
    </location>
</feature>
<dbReference type="EMBL" id="LK034026">
    <property type="protein sequence ID" value="CDY61690.1"/>
    <property type="molecule type" value="Genomic_DNA"/>
</dbReference>
<keyword evidence="3" id="KW-1185">Reference proteome</keyword>
<sequence length="75" mass="8489">MEAKPKRRIVRENGDTWEDLVLATLIGNGDDVARKKKAKFEDLCKAHYEEFIVAIDELRGVLVDAEELKSDLASD</sequence>
<dbReference type="Pfam" id="PF20651">
    <property type="entry name" value="EXOC6_Sec15_N"/>
    <property type="match status" value="1"/>
</dbReference>
<reference evidence="2 3" key="1">
    <citation type="journal article" date="2014" name="Science">
        <title>Plant genetics. Early allopolyploid evolution in the post-Neolithic Brassica napus oilseed genome.</title>
        <authorList>
            <person name="Chalhoub B."/>
            <person name="Denoeud F."/>
            <person name="Liu S."/>
            <person name="Parkin I.A."/>
            <person name="Tang H."/>
            <person name="Wang X."/>
            <person name="Chiquet J."/>
            <person name="Belcram H."/>
            <person name="Tong C."/>
            <person name="Samans B."/>
            <person name="Correa M."/>
            <person name="Da Silva C."/>
            <person name="Just J."/>
            <person name="Falentin C."/>
            <person name="Koh C.S."/>
            <person name="Le Clainche I."/>
            <person name="Bernard M."/>
            <person name="Bento P."/>
            <person name="Noel B."/>
            <person name="Labadie K."/>
            <person name="Alberti A."/>
            <person name="Charles M."/>
            <person name="Arnaud D."/>
            <person name="Guo H."/>
            <person name="Daviaud C."/>
            <person name="Alamery S."/>
            <person name="Jabbari K."/>
            <person name="Zhao M."/>
            <person name="Edger P.P."/>
            <person name="Chelaifa H."/>
            <person name="Tack D."/>
            <person name="Lassalle G."/>
            <person name="Mestiri I."/>
            <person name="Schnel N."/>
            <person name="Le Paslier M.C."/>
            <person name="Fan G."/>
            <person name="Renault V."/>
            <person name="Bayer P.E."/>
            <person name="Golicz A.A."/>
            <person name="Manoli S."/>
            <person name="Lee T.H."/>
            <person name="Thi V.H."/>
            <person name="Chalabi S."/>
            <person name="Hu Q."/>
            <person name="Fan C."/>
            <person name="Tollenaere R."/>
            <person name="Lu Y."/>
            <person name="Battail C."/>
            <person name="Shen J."/>
            <person name="Sidebottom C.H."/>
            <person name="Wang X."/>
            <person name="Canaguier A."/>
            <person name="Chauveau A."/>
            <person name="Berard A."/>
            <person name="Deniot G."/>
            <person name="Guan M."/>
            <person name="Liu Z."/>
            <person name="Sun F."/>
            <person name="Lim Y.P."/>
            <person name="Lyons E."/>
            <person name="Town C.D."/>
            <person name="Bancroft I."/>
            <person name="Wang X."/>
            <person name="Meng J."/>
            <person name="Ma J."/>
            <person name="Pires J.C."/>
            <person name="King G.J."/>
            <person name="Brunel D."/>
            <person name="Delourme R."/>
            <person name="Renard M."/>
            <person name="Aury J.M."/>
            <person name="Adams K.L."/>
            <person name="Batley J."/>
            <person name="Snowdon R.J."/>
            <person name="Tost J."/>
            <person name="Edwards D."/>
            <person name="Zhou Y."/>
            <person name="Hua W."/>
            <person name="Sharpe A.G."/>
            <person name="Paterson A.H."/>
            <person name="Guan C."/>
            <person name="Wincker P."/>
        </authorList>
    </citation>
    <scope>NUCLEOTIDE SEQUENCE [LARGE SCALE GENOMIC DNA]</scope>
    <source>
        <strain evidence="3">cv. Darmor-bzh</strain>
    </source>
</reference>
<dbReference type="Gramene" id="CDY61690">
    <property type="protein sequence ID" value="CDY61690"/>
    <property type="gene ID" value="GSBRNA2T00034229001"/>
</dbReference>
<protein>
    <submittedName>
        <fullName evidence="2">BnaCnng38310D protein</fullName>
    </submittedName>
</protein>
<dbReference type="SMR" id="A0A078J9F0"/>
<proteinExistence type="predicted"/>
<evidence type="ECO:0000313" key="3">
    <source>
        <dbReference type="Proteomes" id="UP000028999"/>
    </source>
</evidence>
<evidence type="ECO:0000259" key="1">
    <source>
        <dbReference type="Pfam" id="PF20651"/>
    </source>
</evidence>
<dbReference type="Proteomes" id="UP000028999">
    <property type="component" value="Unassembled WGS sequence"/>
</dbReference>
<accession>A0A078J9F0</accession>
<dbReference type="InterPro" id="IPR048359">
    <property type="entry name" value="EXOC6_Sec15_N"/>
</dbReference>
<organism evidence="2 3">
    <name type="scientific">Brassica napus</name>
    <name type="common">Rape</name>
    <dbReference type="NCBI Taxonomy" id="3708"/>
    <lineage>
        <taxon>Eukaryota</taxon>
        <taxon>Viridiplantae</taxon>
        <taxon>Streptophyta</taxon>
        <taxon>Embryophyta</taxon>
        <taxon>Tracheophyta</taxon>
        <taxon>Spermatophyta</taxon>
        <taxon>Magnoliopsida</taxon>
        <taxon>eudicotyledons</taxon>
        <taxon>Gunneridae</taxon>
        <taxon>Pentapetalae</taxon>
        <taxon>rosids</taxon>
        <taxon>malvids</taxon>
        <taxon>Brassicales</taxon>
        <taxon>Brassicaceae</taxon>
        <taxon>Brassiceae</taxon>
        <taxon>Brassica</taxon>
    </lineage>
</organism>
<dbReference type="PaxDb" id="3708-A0A078J9F0"/>
<gene>
    <name evidence="2" type="primary">BnaCnng38310D</name>
    <name evidence="2" type="ORF">GSBRNA2T00034229001</name>
</gene>